<dbReference type="FunFam" id="3.40.50.300:FF:006129">
    <property type="entry name" value="Protein Wnt"/>
    <property type="match status" value="1"/>
</dbReference>
<dbReference type="Ensembl" id="ENSUPAT00010000718.1">
    <property type="protein sequence ID" value="ENSUPAP00010000643.1"/>
    <property type="gene ID" value="ENSUPAG00010000549.1"/>
</dbReference>
<evidence type="ECO:0000313" key="6">
    <source>
        <dbReference type="Proteomes" id="UP000694417"/>
    </source>
</evidence>
<feature type="binding site" evidence="4">
    <location>
        <position position="31"/>
    </location>
    <ligand>
        <name>Mg(2+)</name>
        <dbReference type="ChEBI" id="CHEBI:18420"/>
    </ligand>
</feature>
<name>A0A8D2GG54_UROPR</name>
<reference evidence="5" key="2">
    <citation type="submission" date="2025-09" db="UniProtKB">
        <authorList>
            <consortium name="Ensembl"/>
        </authorList>
    </citation>
    <scope>IDENTIFICATION</scope>
</reference>
<dbReference type="GeneTree" id="ENSGT00940000163657"/>
<dbReference type="GO" id="GO:0046872">
    <property type="term" value="F:metal ion binding"/>
    <property type="evidence" value="ECO:0007669"/>
    <property type="project" value="UniProtKB-KW"/>
</dbReference>
<keyword evidence="2 3" id="KW-0342">GTP-binding</keyword>
<sequence>MGNIFANLFKGLFGKKEMCILMVGLDAAGKTTILYKLKLGEIVTTIPTDVVYPELHGLDPS</sequence>
<proteinExistence type="predicted"/>
<evidence type="ECO:0008006" key="7">
    <source>
        <dbReference type="Google" id="ProtNLM"/>
    </source>
</evidence>
<feature type="binding site" evidence="3">
    <location>
        <begin position="24"/>
        <end position="31"/>
    </location>
    <ligand>
        <name>GTP</name>
        <dbReference type="ChEBI" id="CHEBI:37565"/>
    </ligand>
</feature>
<dbReference type="Pfam" id="PF00025">
    <property type="entry name" value="Arf"/>
    <property type="match status" value="1"/>
</dbReference>
<keyword evidence="1 3" id="KW-0547">Nucleotide-binding</keyword>
<dbReference type="Proteomes" id="UP000694417">
    <property type="component" value="Unplaced"/>
</dbReference>
<dbReference type="GO" id="GO:0003924">
    <property type="term" value="F:GTPase activity"/>
    <property type="evidence" value="ECO:0007669"/>
    <property type="project" value="InterPro"/>
</dbReference>
<keyword evidence="4" id="KW-0479">Metal-binding</keyword>
<evidence type="ECO:0000256" key="2">
    <source>
        <dbReference type="ARBA" id="ARBA00023134"/>
    </source>
</evidence>
<keyword evidence="4" id="KW-0460">Magnesium</keyword>
<protein>
    <recommendedName>
        <fullName evidence="7">ADP-ribosylation factor 1</fullName>
    </recommendedName>
</protein>
<keyword evidence="6" id="KW-1185">Reference proteome</keyword>
<feature type="binding site" evidence="4">
    <location>
        <position position="48"/>
    </location>
    <ligand>
        <name>Mg(2+)</name>
        <dbReference type="ChEBI" id="CHEBI:18420"/>
    </ligand>
</feature>
<dbReference type="InterPro" id="IPR006689">
    <property type="entry name" value="Small_GTPase_ARF/SAR"/>
</dbReference>
<dbReference type="InterPro" id="IPR027417">
    <property type="entry name" value="P-loop_NTPase"/>
</dbReference>
<dbReference type="InterPro" id="IPR024156">
    <property type="entry name" value="Small_GTPase_ARF"/>
</dbReference>
<evidence type="ECO:0000256" key="4">
    <source>
        <dbReference type="PIRSR" id="PIRSR606689-2"/>
    </source>
</evidence>
<evidence type="ECO:0000256" key="1">
    <source>
        <dbReference type="ARBA" id="ARBA00022741"/>
    </source>
</evidence>
<reference evidence="5" key="1">
    <citation type="submission" date="2025-08" db="UniProtKB">
        <authorList>
            <consortium name="Ensembl"/>
        </authorList>
    </citation>
    <scope>IDENTIFICATION</scope>
</reference>
<organism evidence="5 6">
    <name type="scientific">Urocitellus parryii</name>
    <name type="common">Arctic ground squirrel</name>
    <name type="synonym">Spermophilus parryii</name>
    <dbReference type="NCBI Taxonomy" id="9999"/>
    <lineage>
        <taxon>Eukaryota</taxon>
        <taxon>Metazoa</taxon>
        <taxon>Chordata</taxon>
        <taxon>Craniata</taxon>
        <taxon>Vertebrata</taxon>
        <taxon>Euteleostomi</taxon>
        <taxon>Mammalia</taxon>
        <taxon>Eutheria</taxon>
        <taxon>Euarchontoglires</taxon>
        <taxon>Glires</taxon>
        <taxon>Rodentia</taxon>
        <taxon>Sciuromorpha</taxon>
        <taxon>Sciuridae</taxon>
        <taxon>Xerinae</taxon>
        <taxon>Marmotini</taxon>
        <taxon>Urocitellus</taxon>
    </lineage>
</organism>
<dbReference type="GO" id="GO:0005525">
    <property type="term" value="F:GTP binding"/>
    <property type="evidence" value="ECO:0007669"/>
    <property type="project" value="UniProtKB-KW"/>
</dbReference>
<accession>A0A8D2GG54</accession>
<evidence type="ECO:0000256" key="3">
    <source>
        <dbReference type="PIRSR" id="PIRSR606689-1"/>
    </source>
</evidence>
<dbReference type="AlphaFoldDB" id="A0A8D2GG54"/>
<evidence type="ECO:0000313" key="5">
    <source>
        <dbReference type="Ensembl" id="ENSUPAP00010000643.1"/>
    </source>
</evidence>
<dbReference type="SUPFAM" id="SSF52540">
    <property type="entry name" value="P-loop containing nucleoside triphosphate hydrolases"/>
    <property type="match status" value="1"/>
</dbReference>
<dbReference type="PANTHER" id="PTHR11711">
    <property type="entry name" value="ADP RIBOSYLATION FACTOR-RELATED"/>
    <property type="match status" value="1"/>
</dbReference>
<dbReference type="Gene3D" id="3.40.50.300">
    <property type="entry name" value="P-loop containing nucleotide triphosphate hydrolases"/>
    <property type="match status" value="1"/>
</dbReference>